<dbReference type="PANTHER" id="PTHR19278:SF9">
    <property type="entry name" value="URIDINE 5'-MONOPHOSPHATE SYNTHASE"/>
    <property type="match status" value="1"/>
</dbReference>
<keyword evidence="5" id="KW-0665">Pyrimidine biosynthesis</keyword>
<dbReference type="PANTHER" id="PTHR19278">
    <property type="entry name" value="OROTATE PHOSPHORIBOSYLTRANSFERASE"/>
    <property type="match status" value="1"/>
</dbReference>
<name>A0A3B0UXI8_9ZZZZ</name>
<dbReference type="GO" id="GO:0004590">
    <property type="term" value="F:orotidine-5'-phosphate decarboxylase activity"/>
    <property type="evidence" value="ECO:0007669"/>
    <property type="project" value="TreeGrafter"/>
</dbReference>
<organism evidence="6">
    <name type="scientific">hydrothermal vent metagenome</name>
    <dbReference type="NCBI Taxonomy" id="652676"/>
    <lineage>
        <taxon>unclassified sequences</taxon>
        <taxon>metagenomes</taxon>
        <taxon>ecological metagenomes</taxon>
    </lineage>
</organism>
<dbReference type="SUPFAM" id="SSF53271">
    <property type="entry name" value="PRTase-like"/>
    <property type="match status" value="1"/>
</dbReference>
<evidence type="ECO:0000256" key="4">
    <source>
        <dbReference type="ARBA" id="ARBA00022679"/>
    </source>
</evidence>
<dbReference type="CDD" id="cd06223">
    <property type="entry name" value="PRTases_typeI"/>
    <property type="match status" value="1"/>
</dbReference>
<dbReference type="EMBL" id="UOEU01000451">
    <property type="protein sequence ID" value="VAW33460.1"/>
    <property type="molecule type" value="Genomic_DNA"/>
</dbReference>
<dbReference type="InterPro" id="IPR023031">
    <property type="entry name" value="OPRT"/>
</dbReference>
<dbReference type="EC" id="2.4.2.10" evidence="2"/>
<comment type="pathway">
    <text evidence="1">Pyrimidine metabolism; UMP biosynthesis via de novo pathway; UMP from orotate: step 1/2.</text>
</comment>
<evidence type="ECO:0000256" key="5">
    <source>
        <dbReference type="ARBA" id="ARBA00022975"/>
    </source>
</evidence>
<evidence type="ECO:0000313" key="6">
    <source>
        <dbReference type="EMBL" id="VAW33460.1"/>
    </source>
</evidence>
<dbReference type="InterPro" id="IPR029057">
    <property type="entry name" value="PRTase-like"/>
</dbReference>
<keyword evidence="3" id="KW-0328">Glycosyltransferase</keyword>
<dbReference type="HAMAP" id="MF_01208">
    <property type="entry name" value="PyrE"/>
    <property type="match status" value="1"/>
</dbReference>
<reference evidence="6" key="1">
    <citation type="submission" date="2018-06" db="EMBL/GenBank/DDBJ databases">
        <authorList>
            <person name="Zhirakovskaya E."/>
        </authorList>
    </citation>
    <scope>NUCLEOTIDE SEQUENCE</scope>
</reference>
<gene>
    <name evidence="6" type="ORF">MNBD_CHLOROFLEXI01-2597</name>
</gene>
<evidence type="ECO:0000256" key="2">
    <source>
        <dbReference type="ARBA" id="ARBA00011971"/>
    </source>
</evidence>
<dbReference type="AlphaFoldDB" id="A0A3B0UXI8"/>
<accession>A0A3B0UXI8</accession>
<dbReference type="UniPathway" id="UPA00070">
    <property type="reaction ID" value="UER00119"/>
</dbReference>
<dbReference type="GO" id="GO:0019856">
    <property type="term" value="P:pyrimidine nucleobase biosynthetic process"/>
    <property type="evidence" value="ECO:0007669"/>
    <property type="project" value="TreeGrafter"/>
</dbReference>
<dbReference type="NCBIfam" id="TIGR00336">
    <property type="entry name" value="pyrE"/>
    <property type="match status" value="1"/>
</dbReference>
<proteinExistence type="inferred from homology"/>
<protein>
    <recommendedName>
        <fullName evidence="2">orotate phosphoribosyltransferase</fullName>
        <ecNumber evidence="2">2.4.2.10</ecNumber>
    </recommendedName>
</protein>
<evidence type="ECO:0000256" key="3">
    <source>
        <dbReference type="ARBA" id="ARBA00022676"/>
    </source>
</evidence>
<dbReference type="GO" id="GO:0004588">
    <property type="term" value="F:orotate phosphoribosyltransferase activity"/>
    <property type="evidence" value="ECO:0007669"/>
    <property type="project" value="UniProtKB-EC"/>
</dbReference>
<dbReference type="GO" id="GO:0044205">
    <property type="term" value="P:'de novo' UMP biosynthetic process"/>
    <property type="evidence" value="ECO:0007669"/>
    <property type="project" value="UniProtKB-UniPathway"/>
</dbReference>
<dbReference type="InterPro" id="IPR004467">
    <property type="entry name" value="Or_phspho_trans_dom"/>
</dbReference>
<dbReference type="Gene3D" id="3.40.50.2020">
    <property type="match status" value="1"/>
</dbReference>
<dbReference type="InterPro" id="IPR000836">
    <property type="entry name" value="PRTase_dom"/>
</dbReference>
<sequence>MNESLPLLEQFALTLFDIGAVQLGKFKLHSGKKSRIYLDLRVLVSFPFALRQAVAAYRSVLDQISFDLLAATPLAGLPLGTALCLDMDKPLIYPRKTAKNYGTGKEIEGVWEVGQTAVVIDDLITSGDSVLQAIVALKASGLQVNEAVVLVDREQGGVATMQEHGYKLHAIMRIGQILSILEEHERITSKERAKVLKSLHRA</sequence>
<evidence type="ECO:0000256" key="1">
    <source>
        <dbReference type="ARBA" id="ARBA00004889"/>
    </source>
</evidence>
<keyword evidence="4" id="KW-0808">Transferase</keyword>